<accession>A0ABP1CI01</accession>
<name>A0ABP1CI01_9APHY</name>
<feature type="compositionally biased region" description="Low complexity" evidence="1">
    <location>
        <begin position="37"/>
        <end position="46"/>
    </location>
</feature>
<dbReference type="EMBL" id="OZ037944">
    <property type="protein sequence ID" value="CAL1694298.1"/>
    <property type="molecule type" value="Genomic_DNA"/>
</dbReference>
<proteinExistence type="predicted"/>
<gene>
    <name evidence="2" type="ORF">GFSPODELE1_LOCUS240</name>
</gene>
<evidence type="ECO:0000256" key="1">
    <source>
        <dbReference type="SAM" id="MobiDB-lite"/>
    </source>
</evidence>
<feature type="region of interest" description="Disordered" evidence="1">
    <location>
        <begin position="1"/>
        <end position="46"/>
    </location>
</feature>
<evidence type="ECO:0000313" key="2">
    <source>
        <dbReference type="EMBL" id="CAL1694298.1"/>
    </source>
</evidence>
<evidence type="ECO:0008006" key="4">
    <source>
        <dbReference type="Google" id="ProtNLM"/>
    </source>
</evidence>
<sequence>MTKNTQVEVKDRPTDRKRSRSDARDSEKNPPQAPRTSRSASAVSSSLLYEPPSDVIPVAPLRRRVNPASLAHRLGPELVAELESLIKPGCTEMPSFAARQAVQKRYMVDRRHIYDWYHTKGLRVSSKSEKRSAVMHIEQEETRSLRPRFQKKLRSVPDGAQVEVASGFSDSTSSTPVSTPVASCTPSDLSASNPPLHYDYSGMHLLPFPIHCFFESPSDPALHTSIQAQGSKPLYTEDLEPSGRRVHNWSAPSHLDRTTHWVAENQNQGRRFHYESNNSLPFLQHEHYFDENLNPFLPVTQEQSLPKIQREACYQYLSEAVGPAHGVQESVGTYRAYMTQQVSTYYDRILPDQRDSGHQVHSNQRMNPVPVPVPATPTGLPVSTSVIPPSTLYSGSIARPVTYQTLHRCASESLQTPQGKPSTPNLEYSNWLLHNSQIQQFAATASAPLTPTVSSSVFSTPSNANSSINWLWNTSQNTSAGDSSGISLEISDILESPVLRTRQNTRNDVGSPCSIAATSLAKISELMDQIPTAPPSSLVNSPTLTEARNPIVDGFNDEMMLLAEPFDPTIRRAASFSMSLRAVKTVDNAMAAYE</sequence>
<evidence type="ECO:0000313" key="3">
    <source>
        <dbReference type="Proteomes" id="UP001497453"/>
    </source>
</evidence>
<feature type="compositionally biased region" description="Basic and acidic residues" evidence="1">
    <location>
        <begin position="8"/>
        <end position="28"/>
    </location>
</feature>
<protein>
    <recommendedName>
        <fullName evidence="4">Clr5 domain-containing protein</fullName>
    </recommendedName>
</protein>
<keyword evidence="3" id="KW-1185">Reference proteome</keyword>
<organism evidence="2 3">
    <name type="scientific">Somion occarium</name>
    <dbReference type="NCBI Taxonomy" id="3059160"/>
    <lineage>
        <taxon>Eukaryota</taxon>
        <taxon>Fungi</taxon>
        <taxon>Dikarya</taxon>
        <taxon>Basidiomycota</taxon>
        <taxon>Agaricomycotina</taxon>
        <taxon>Agaricomycetes</taxon>
        <taxon>Polyporales</taxon>
        <taxon>Cerrenaceae</taxon>
        <taxon>Somion</taxon>
    </lineage>
</organism>
<reference evidence="3" key="1">
    <citation type="submission" date="2024-04" db="EMBL/GenBank/DDBJ databases">
        <authorList>
            <person name="Shaw F."/>
            <person name="Minotto A."/>
        </authorList>
    </citation>
    <scope>NUCLEOTIDE SEQUENCE [LARGE SCALE GENOMIC DNA]</scope>
</reference>
<dbReference type="Proteomes" id="UP001497453">
    <property type="component" value="Chromosome 1"/>
</dbReference>